<organism evidence="2 3">
    <name type="scientific">Heliocybe sulcata</name>
    <dbReference type="NCBI Taxonomy" id="5364"/>
    <lineage>
        <taxon>Eukaryota</taxon>
        <taxon>Fungi</taxon>
        <taxon>Dikarya</taxon>
        <taxon>Basidiomycota</taxon>
        <taxon>Agaricomycotina</taxon>
        <taxon>Agaricomycetes</taxon>
        <taxon>Gloeophyllales</taxon>
        <taxon>Gloeophyllaceae</taxon>
        <taxon>Heliocybe</taxon>
    </lineage>
</organism>
<accession>A0A5C3MSG3</accession>
<feature type="chain" id="PRO_5023080772" evidence="1">
    <location>
        <begin position="24"/>
        <end position="101"/>
    </location>
</feature>
<sequence length="101" mass="11206">MASLFASLALGLNLFALTSLALAGHPEWLFRLLQPRPQWSCILERFLLPAGLSVYSTILDTRSRYFSGISFRLKPMSKHDVFSSEGITYDPDRAALVSSGL</sequence>
<feature type="signal peptide" evidence="1">
    <location>
        <begin position="1"/>
        <end position="23"/>
    </location>
</feature>
<evidence type="ECO:0000313" key="3">
    <source>
        <dbReference type="Proteomes" id="UP000305948"/>
    </source>
</evidence>
<keyword evidence="3" id="KW-1185">Reference proteome</keyword>
<evidence type="ECO:0000313" key="2">
    <source>
        <dbReference type="EMBL" id="TFK47897.1"/>
    </source>
</evidence>
<keyword evidence="1" id="KW-0732">Signal</keyword>
<dbReference type="AlphaFoldDB" id="A0A5C3MSG3"/>
<dbReference type="Proteomes" id="UP000305948">
    <property type="component" value="Unassembled WGS sequence"/>
</dbReference>
<name>A0A5C3MSG3_9AGAM</name>
<proteinExistence type="predicted"/>
<gene>
    <name evidence="2" type="ORF">OE88DRAFT_1647642</name>
</gene>
<evidence type="ECO:0000256" key="1">
    <source>
        <dbReference type="SAM" id="SignalP"/>
    </source>
</evidence>
<reference evidence="2 3" key="1">
    <citation type="journal article" date="2019" name="Nat. Ecol. Evol.">
        <title>Megaphylogeny resolves global patterns of mushroom evolution.</title>
        <authorList>
            <person name="Varga T."/>
            <person name="Krizsan K."/>
            <person name="Foldi C."/>
            <person name="Dima B."/>
            <person name="Sanchez-Garcia M."/>
            <person name="Sanchez-Ramirez S."/>
            <person name="Szollosi G.J."/>
            <person name="Szarkandi J.G."/>
            <person name="Papp V."/>
            <person name="Albert L."/>
            <person name="Andreopoulos W."/>
            <person name="Angelini C."/>
            <person name="Antonin V."/>
            <person name="Barry K.W."/>
            <person name="Bougher N.L."/>
            <person name="Buchanan P."/>
            <person name="Buyck B."/>
            <person name="Bense V."/>
            <person name="Catcheside P."/>
            <person name="Chovatia M."/>
            <person name="Cooper J."/>
            <person name="Damon W."/>
            <person name="Desjardin D."/>
            <person name="Finy P."/>
            <person name="Geml J."/>
            <person name="Haridas S."/>
            <person name="Hughes K."/>
            <person name="Justo A."/>
            <person name="Karasinski D."/>
            <person name="Kautmanova I."/>
            <person name="Kiss B."/>
            <person name="Kocsube S."/>
            <person name="Kotiranta H."/>
            <person name="LaButti K.M."/>
            <person name="Lechner B.E."/>
            <person name="Liimatainen K."/>
            <person name="Lipzen A."/>
            <person name="Lukacs Z."/>
            <person name="Mihaltcheva S."/>
            <person name="Morgado L.N."/>
            <person name="Niskanen T."/>
            <person name="Noordeloos M.E."/>
            <person name="Ohm R.A."/>
            <person name="Ortiz-Santana B."/>
            <person name="Ovrebo C."/>
            <person name="Racz N."/>
            <person name="Riley R."/>
            <person name="Savchenko A."/>
            <person name="Shiryaev A."/>
            <person name="Soop K."/>
            <person name="Spirin V."/>
            <person name="Szebenyi C."/>
            <person name="Tomsovsky M."/>
            <person name="Tulloss R.E."/>
            <person name="Uehling J."/>
            <person name="Grigoriev I.V."/>
            <person name="Vagvolgyi C."/>
            <person name="Papp T."/>
            <person name="Martin F.M."/>
            <person name="Miettinen O."/>
            <person name="Hibbett D.S."/>
            <person name="Nagy L.G."/>
        </authorList>
    </citation>
    <scope>NUCLEOTIDE SEQUENCE [LARGE SCALE GENOMIC DNA]</scope>
    <source>
        <strain evidence="2 3">OMC1185</strain>
    </source>
</reference>
<protein>
    <submittedName>
        <fullName evidence="2">Uncharacterized protein</fullName>
    </submittedName>
</protein>
<dbReference type="EMBL" id="ML213522">
    <property type="protein sequence ID" value="TFK47897.1"/>
    <property type="molecule type" value="Genomic_DNA"/>
</dbReference>